<keyword evidence="5" id="KW-1185">Reference proteome</keyword>
<evidence type="ECO:0000256" key="2">
    <source>
        <dbReference type="SAM" id="SignalP"/>
    </source>
</evidence>
<name>A0A0X2NKW8_9CORY</name>
<dbReference type="Pfam" id="PF08212">
    <property type="entry name" value="Lipocalin_2"/>
    <property type="match status" value="1"/>
</dbReference>
<keyword evidence="2" id="KW-0732">Signal</keyword>
<evidence type="ECO:0000313" key="4">
    <source>
        <dbReference type="EMBL" id="CUU66123.1"/>
    </source>
</evidence>
<evidence type="ECO:0000256" key="1">
    <source>
        <dbReference type="SAM" id="MobiDB-lite"/>
    </source>
</evidence>
<evidence type="ECO:0000313" key="5">
    <source>
        <dbReference type="Proteomes" id="UP000182498"/>
    </source>
</evidence>
<dbReference type="CDD" id="cd19438">
    <property type="entry name" value="lipocalin_Blc-like"/>
    <property type="match status" value="1"/>
</dbReference>
<dbReference type="PROSITE" id="PS00213">
    <property type="entry name" value="LIPOCALIN"/>
    <property type="match status" value="1"/>
</dbReference>
<protein>
    <submittedName>
        <fullName evidence="4">Bacterial lipocalin</fullName>
    </submittedName>
</protein>
<feature type="region of interest" description="Disordered" evidence="1">
    <location>
        <begin position="45"/>
        <end position="70"/>
    </location>
</feature>
<feature type="chain" id="PRO_5038610124" evidence="2">
    <location>
        <begin position="23"/>
        <end position="236"/>
    </location>
</feature>
<dbReference type="SUPFAM" id="SSF50814">
    <property type="entry name" value="Lipocalins"/>
    <property type="match status" value="1"/>
</dbReference>
<dbReference type="InterPro" id="IPR022272">
    <property type="entry name" value="Lipocalin_CS"/>
</dbReference>
<dbReference type="InterPro" id="IPR000566">
    <property type="entry name" value="Lipocln_cytosolic_FA-bd_dom"/>
</dbReference>
<dbReference type="PANTHER" id="PTHR10612">
    <property type="entry name" value="APOLIPOPROTEIN D"/>
    <property type="match status" value="1"/>
</dbReference>
<gene>
    <name evidence="4" type="ORF">CVAR292_01461</name>
</gene>
<dbReference type="InterPro" id="IPR012674">
    <property type="entry name" value="Calycin"/>
</dbReference>
<dbReference type="RefSeq" id="WP_073884018.1">
    <property type="nucleotide sequence ID" value="NZ_FAUH01000009.1"/>
</dbReference>
<feature type="domain" description="Lipocalin/cytosolic fatty-acid binding" evidence="3">
    <location>
        <begin position="77"/>
        <end position="223"/>
    </location>
</feature>
<dbReference type="PANTHER" id="PTHR10612:SF34">
    <property type="entry name" value="APOLIPOPROTEIN D"/>
    <property type="match status" value="1"/>
</dbReference>
<dbReference type="Gene3D" id="2.40.128.20">
    <property type="match status" value="1"/>
</dbReference>
<dbReference type="InterPro" id="IPR047202">
    <property type="entry name" value="Lipocalin_Blc-like_dom"/>
</dbReference>
<dbReference type="AlphaFoldDB" id="A0A0X2NKW8"/>
<evidence type="ECO:0000259" key="3">
    <source>
        <dbReference type="Pfam" id="PF08212"/>
    </source>
</evidence>
<feature type="signal peptide" evidence="2">
    <location>
        <begin position="1"/>
        <end position="22"/>
    </location>
</feature>
<dbReference type="GO" id="GO:0006950">
    <property type="term" value="P:response to stress"/>
    <property type="evidence" value="ECO:0007669"/>
    <property type="project" value="UniProtKB-ARBA"/>
</dbReference>
<organism evidence="4 5">
    <name type="scientific">Corynebacterium variabile</name>
    <dbReference type="NCBI Taxonomy" id="1727"/>
    <lineage>
        <taxon>Bacteria</taxon>
        <taxon>Bacillati</taxon>
        <taxon>Actinomycetota</taxon>
        <taxon>Actinomycetes</taxon>
        <taxon>Mycobacteriales</taxon>
        <taxon>Corynebacteriaceae</taxon>
        <taxon>Corynebacterium</taxon>
    </lineage>
</organism>
<dbReference type="EMBL" id="FAUH01000009">
    <property type="protein sequence ID" value="CUU66123.1"/>
    <property type="molecule type" value="Genomic_DNA"/>
</dbReference>
<proteinExistence type="predicted"/>
<accession>A0A0X2NKW8</accession>
<dbReference type="OrthoDB" id="594739at2"/>
<dbReference type="Proteomes" id="UP000182498">
    <property type="component" value="Unassembled WGS sequence"/>
</dbReference>
<sequence>MKFFTHSRSASVYVLLSAISLAAGTGLAAAAPGVDFAPGSDITDGGRVGAGSSDLRLPEGTAVGSVGGDELSQVPALDPQQYQGRWYQVAAVPQPFTLQCTSNTTADYRVIDSDTISVDNTCSTLAGGQSTISGQARVQEPENPGSLRVAFDGIPGQSLDGPVNYRVTYLEEDYSLAIVGDPQRSSGFVLSRTPSLTSAQWNTVKRVTAERGWWNCAFLTTPQAEGRQDTSPLCLS</sequence>
<reference evidence="5" key="1">
    <citation type="submission" date="2015-11" db="EMBL/GenBank/DDBJ databases">
        <authorList>
            <person name="Dugat-Bony E."/>
        </authorList>
    </citation>
    <scope>NUCLEOTIDE SEQUENCE [LARGE SCALE GENOMIC DNA]</scope>
    <source>
        <strain evidence="5">Mu292</strain>
    </source>
</reference>